<evidence type="ECO:0000313" key="11">
    <source>
        <dbReference type="EMBL" id="OLL24961.1"/>
    </source>
</evidence>
<dbReference type="STRING" id="1198029.A0A1U7LR19"/>
<dbReference type="GO" id="GO:0043328">
    <property type="term" value="P:protein transport to vacuole involved in ubiquitin-dependent protein catabolic process via the multivesicular body sorting pathway"/>
    <property type="evidence" value="ECO:0007669"/>
    <property type="project" value="UniProtKB-UniRule"/>
</dbReference>
<dbReference type="PROSITE" id="PS01358">
    <property type="entry name" value="ZF_RANBP2_1"/>
    <property type="match status" value="1"/>
</dbReference>
<dbReference type="InterPro" id="IPR036390">
    <property type="entry name" value="WH_DNA-bd_sf"/>
</dbReference>
<sequence length="489" mass="54139">MDQWQYLNLSASGRPDFESNEQIVFIQSNVGLYNGRQKSMDYQHGSVYLTSRRICYVDQERPATHSLFIPLFSVSRFETSPGFLKSSAKITLYLAAPHKFIKIPPSSSWVCEICTFANFQSASVCANCGIVHLSQESNFESELSLRKTTPNGYVCPRCTFVNHPALVLCEICGATLILANLPLQLSSQDVISRSKSPTLNNGENEHYCKLSFRGGGDKPFAEKLKIVLAEREWEIEVANIDLLKISNDQLRLSTKQGAGITGLEKASETQLNQEATAMGTAFSDLEALMARAKEMVQLAESFASRLANSTDPEARAILQKSQQALGLSTPIVTKELVGTQDLYHAELARQVSEFLGNGIMEREGGVIGLVDLFAMYNRARGVDLISADDLVAACSSFENLHLPYRVKRFPSGVTVIRERKWADEVVVEMISKWVSELVDGVGAQDAAAKFGWSVHVATEELEMAEMSSVLCRDQSIQGVRFFKNLFSEL</sequence>
<dbReference type="AlphaFoldDB" id="A0A1U7LR19"/>
<dbReference type="GO" id="GO:0008270">
    <property type="term" value="F:zinc ion binding"/>
    <property type="evidence" value="ECO:0007669"/>
    <property type="project" value="UniProtKB-KW"/>
</dbReference>
<dbReference type="GO" id="GO:0032266">
    <property type="term" value="F:phosphatidylinositol-3-phosphate binding"/>
    <property type="evidence" value="ECO:0007669"/>
    <property type="project" value="UniProtKB-UniRule"/>
</dbReference>
<evidence type="ECO:0000256" key="5">
    <source>
        <dbReference type="ARBA" id="ARBA00022723"/>
    </source>
</evidence>
<dbReference type="InterPro" id="IPR036388">
    <property type="entry name" value="WH-like_DNA-bd_sf"/>
</dbReference>
<keyword evidence="6" id="KW-0863">Zinc-finger</keyword>
<keyword evidence="9" id="KW-0967">Endosome</keyword>
<dbReference type="Gene3D" id="1.10.10.10">
    <property type="entry name" value="Winged helix-like DNA-binding domain superfamily/Winged helix DNA-binding domain"/>
    <property type="match status" value="2"/>
</dbReference>
<dbReference type="OMA" id="RVCYVDH"/>
<dbReference type="EMBL" id="LXFE01000542">
    <property type="protein sequence ID" value="OLL24961.1"/>
    <property type="molecule type" value="Genomic_DNA"/>
</dbReference>
<gene>
    <name evidence="11" type="ORF">NEOLI_002777</name>
</gene>
<evidence type="ECO:0000256" key="1">
    <source>
        <dbReference type="ARBA" id="ARBA00009697"/>
    </source>
</evidence>
<comment type="caution">
    <text evidence="11">The sequence shown here is derived from an EMBL/GenBank/DDBJ whole genome shotgun (WGS) entry which is preliminary data.</text>
</comment>
<dbReference type="PANTHER" id="PTHR13128">
    <property type="entry name" value="VACUOLAR PROTEIN-SORTING-ASSOCIATED PROTEIN 36"/>
    <property type="match status" value="1"/>
</dbReference>
<dbReference type="PROSITE" id="PS51495">
    <property type="entry name" value="GLUE"/>
    <property type="match status" value="1"/>
</dbReference>
<dbReference type="GO" id="GO:0043130">
    <property type="term" value="F:ubiquitin binding"/>
    <property type="evidence" value="ECO:0007669"/>
    <property type="project" value="UniProtKB-UniRule"/>
</dbReference>
<keyword evidence="5" id="KW-0479">Metal-binding</keyword>
<evidence type="ECO:0000256" key="8">
    <source>
        <dbReference type="ARBA" id="ARBA00022927"/>
    </source>
</evidence>
<dbReference type="SUPFAM" id="SSF46785">
    <property type="entry name" value="Winged helix' DNA-binding domain"/>
    <property type="match status" value="2"/>
</dbReference>
<evidence type="ECO:0000256" key="3">
    <source>
        <dbReference type="ARBA" id="ARBA00022448"/>
    </source>
</evidence>
<feature type="domain" description="GLUE N-terminal" evidence="10">
    <location>
        <begin position="7"/>
        <end position="240"/>
    </location>
</feature>
<dbReference type="Gene3D" id="2.30.30.380">
    <property type="entry name" value="Zn-finger domain of Sec23/24"/>
    <property type="match status" value="1"/>
</dbReference>
<dbReference type="Pfam" id="PF04157">
    <property type="entry name" value="EAP30"/>
    <property type="match status" value="1"/>
</dbReference>
<comment type="subunit">
    <text evidence="9">Component of the endosomal sorting complex required for transport II (ESCRT-II).</text>
</comment>
<dbReference type="InterPro" id="IPR036443">
    <property type="entry name" value="Znf_RanBP2_sf"/>
</dbReference>
<dbReference type="SUPFAM" id="SSF90209">
    <property type="entry name" value="Ran binding protein zinc finger-like"/>
    <property type="match status" value="1"/>
</dbReference>
<keyword evidence="3 9" id="KW-0813">Transport</keyword>
<dbReference type="Proteomes" id="UP000186594">
    <property type="component" value="Unassembled WGS sequence"/>
</dbReference>
<evidence type="ECO:0000256" key="7">
    <source>
        <dbReference type="ARBA" id="ARBA00022833"/>
    </source>
</evidence>
<evidence type="ECO:0000256" key="2">
    <source>
        <dbReference type="ARBA" id="ARBA00017953"/>
    </source>
</evidence>
<dbReference type="InterPro" id="IPR037855">
    <property type="entry name" value="Vps36"/>
</dbReference>
<proteinExistence type="inferred from homology"/>
<name>A0A1U7LR19_NEOID</name>
<organism evidence="11 12">
    <name type="scientific">Neolecta irregularis (strain DAH-3)</name>
    <dbReference type="NCBI Taxonomy" id="1198029"/>
    <lineage>
        <taxon>Eukaryota</taxon>
        <taxon>Fungi</taxon>
        <taxon>Dikarya</taxon>
        <taxon>Ascomycota</taxon>
        <taxon>Taphrinomycotina</taxon>
        <taxon>Neolectales</taxon>
        <taxon>Neolectaceae</taxon>
        <taxon>Neolecta</taxon>
    </lineage>
</organism>
<dbReference type="FunFam" id="1.10.10.10:FF:000416">
    <property type="entry name" value="Vacuolar protein-sorting-associated protein 36"/>
    <property type="match status" value="1"/>
</dbReference>
<comment type="subcellular location">
    <subcellularLocation>
        <location evidence="9">Cytoplasm</location>
    </subcellularLocation>
    <subcellularLocation>
        <location evidence="9">Endosome</location>
    </subcellularLocation>
</comment>
<dbReference type="Gene3D" id="2.30.29.30">
    <property type="entry name" value="Pleckstrin-homology domain (PH domain)/Phosphotyrosine-binding domain (PTB)"/>
    <property type="match status" value="1"/>
</dbReference>
<comment type="similarity">
    <text evidence="1 9">Belongs to the VPS36 family.</text>
</comment>
<evidence type="ECO:0000256" key="9">
    <source>
        <dbReference type="RuleBase" id="RU367095"/>
    </source>
</evidence>
<comment type="function">
    <text evidence="9">Component of the ESCRT-II complex (endosomal sorting complex required for transport II), which is required for multivesicular body (MVB) formation and sorting of endosomal cargo proteins into MVBs.</text>
</comment>
<keyword evidence="12" id="KW-1185">Reference proteome</keyword>
<accession>A0A1U7LR19</accession>
<dbReference type="OrthoDB" id="271448at2759"/>
<reference evidence="11 12" key="1">
    <citation type="submission" date="2016-04" db="EMBL/GenBank/DDBJ databases">
        <title>Evolutionary innovation and constraint leading to complex multicellularity in the Ascomycota.</title>
        <authorList>
            <person name="Cisse O."/>
            <person name="Nguyen A."/>
            <person name="Hewitt D.A."/>
            <person name="Jedd G."/>
            <person name="Stajich J.E."/>
        </authorList>
    </citation>
    <scope>NUCLEOTIDE SEQUENCE [LARGE SCALE GENOMIC DNA]</scope>
    <source>
        <strain evidence="11 12">DAH-3</strain>
    </source>
</reference>
<protein>
    <recommendedName>
        <fullName evidence="2 9">Vacuolar protein-sorting-associated protein 36</fullName>
    </recommendedName>
    <alternativeName>
        <fullName evidence="9">ESCRT-II complex subunit VPS36</fullName>
    </alternativeName>
</protein>
<keyword evidence="8 9" id="KW-0653">Protein transport</keyword>
<dbReference type="GO" id="GO:0031902">
    <property type="term" value="C:late endosome membrane"/>
    <property type="evidence" value="ECO:0007669"/>
    <property type="project" value="UniProtKB-UniRule"/>
</dbReference>
<keyword evidence="4 9" id="KW-0963">Cytoplasm</keyword>
<dbReference type="Pfam" id="PF11605">
    <property type="entry name" value="Vps36_ESCRT-II"/>
    <property type="match status" value="1"/>
</dbReference>
<evidence type="ECO:0000313" key="12">
    <source>
        <dbReference type="Proteomes" id="UP000186594"/>
    </source>
</evidence>
<dbReference type="Gene3D" id="6.10.140.260">
    <property type="match status" value="1"/>
</dbReference>
<dbReference type="InterPro" id="IPR001876">
    <property type="entry name" value="Znf_RanBP2"/>
</dbReference>
<dbReference type="PANTHER" id="PTHR13128:SF12">
    <property type="entry name" value="VACUOLAR PROTEIN-SORTING-ASSOCIATED PROTEIN 36"/>
    <property type="match status" value="1"/>
</dbReference>
<dbReference type="InterPro" id="IPR040608">
    <property type="entry name" value="Snf8/Vps36"/>
</dbReference>
<dbReference type="SMART" id="SM00547">
    <property type="entry name" value="ZnF_RBZ"/>
    <property type="match status" value="2"/>
</dbReference>
<dbReference type="Pfam" id="PF00641">
    <property type="entry name" value="Zn_ribbon_RanBP"/>
    <property type="match status" value="1"/>
</dbReference>
<evidence type="ECO:0000256" key="4">
    <source>
        <dbReference type="ARBA" id="ARBA00022490"/>
    </source>
</evidence>
<dbReference type="Gene3D" id="4.10.1060.10">
    <property type="entry name" value="Zinc finger, RanBP2-type"/>
    <property type="match status" value="1"/>
</dbReference>
<evidence type="ECO:0000256" key="6">
    <source>
        <dbReference type="ARBA" id="ARBA00022771"/>
    </source>
</evidence>
<dbReference type="GO" id="GO:0000814">
    <property type="term" value="C:ESCRT II complex"/>
    <property type="evidence" value="ECO:0007669"/>
    <property type="project" value="UniProtKB-UniRule"/>
</dbReference>
<dbReference type="SUPFAM" id="SSF50729">
    <property type="entry name" value="PH domain-like"/>
    <property type="match status" value="1"/>
</dbReference>
<dbReference type="InterPro" id="IPR021648">
    <property type="entry name" value="GLUE_dom"/>
</dbReference>
<keyword evidence="7" id="KW-0862">Zinc</keyword>
<evidence type="ECO:0000259" key="10">
    <source>
        <dbReference type="PROSITE" id="PS51495"/>
    </source>
</evidence>
<dbReference type="InterPro" id="IPR011993">
    <property type="entry name" value="PH-like_dom_sf"/>
</dbReference>